<dbReference type="PROSITE" id="PS50297">
    <property type="entry name" value="ANK_REP_REGION"/>
    <property type="match status" value="2"/>
</dbReference>
<feature type="compositionally biased region" description="Low complexity" evidence="4">
    <location>
        <begin position="603"/>
        <end position="613"/>
    </location>
</feature>
<keyword evidence="7" id="KW-1185">Reference proteome</keyword>
<dbReference type="PROSITE" id="PS50088">
    <property type="entry name" value="ANK_REPEAT"/>
    <property type="match status" value="5"/>
</dbReference>
<evidence type="ECO:0000256" key="4">
    <source>
        <dbReference type="SAM" id="MobiDB-lite"/>
    </source>
</evidence>
<feature type="repeat" description="ANK" evidence="3">
    <location>
        <begin position="225"/>
        <end position="258"/>
    </location>
</feature>
<feature type="repeat" description="ANK" evidence="3">
    <location>
        <begin position="152"/>
        <end position="188"/>
    </location>
</feature>
<dbReference type="Gene3D" id="1.25.40.20">
    <property type="entry name" value="Ankyrin repeat-containing domain"/>
    <property type="match status" value="1"/>
</dbReference>
<dbReference type="EMBL" id="JAWDGP010006450">
    <property type="protein sequence ID" value="KAK3741031.1"/>
    <property type="molecule type" value="Genomic_DNA"/>
</dbReference>
<protein>
    <recommendedName>
        <fullName evidence="5">SOCS box domain-containing protein</fullName>
    </recommendedName>
</protein>
<evidence type="ECO:0000256" key="3">
    <source>
        <dbReference type="PROSITE-ProRule" id="PRU00023"/>
    </source>
</evidence>
<dbReference type="SUPFAM" id="SSF48403">
    <property type="entry name" value="Ankyrin repeat"/>
    <property type="match status" value="2"/>
</dbReference>
<dbReference type="InterPro" id="IPR002110">
    <property type="entry name" value="Ankyrin_rpt"/>
</dbReference>
<proteinExistence type="predicted"/>
<dbReference type="PANTHER" id="PTHR24198:SF165">
    <property type="entry name" value="ANKYRIN REPEAT-CONTAINING PROTEIN-RELATED"/>
    <property type="match status" value="1"/>
</dbReference>
<dbReference type="SMART" id="SM00248">
    <property type="entry name" value="ANK"/>
    <property type="match status" value="7"/>
</dbReference>
<feature type="region of interest" description="Disordered" evidence="4">
    <location>
        <begin position="582"/>
        <end position="647"/>
    </location>
</feature>
<feature type="compositionally biased region" description="Polar residues" evidence="4">
    <location>
        <begin position="473"/>
        <end position="487"/>
    </location>
</feature>
<dbReference type="InterPro" id="IPR001496">
    <property type="entry name" value="SOCS_box"/>
</dbReference>
<dbReference type="Pfam" id="PF12796">
    <property type="entry name" value="Ank_2"/>
    <property type="match status" value="2"/>
</dbReference>
<feature type="compositionally biased region" description="Basic residues" evidence="4">
    <location>
        <begin position="588"/>
        <end position="602"/>
    </location>
</feature>
<dbReference type="CDD" id="cd03587">
    <property type="entry name" value="SOCS"/>
    <property type="match status" value="1"/>
</dbReference>
<dbReference type="AlphaFoldDB" id="A0AAE1CX42"/>
<comment type="caution">
    <text evidence="6">The sequence shown here is derived from an EMBL/GenBank/DDBJ whole genome shotgun (WGS) entry which is preliminary data.</text>
</comment>
<evidence type="ECO:0000313" key="7">
    <source>
        <dbReference type="Proteomes" id="UP001283361"/>
    </source>
</evidence>
<dbReference type="SMART" id="SM00969">
    <property type="entry name" value="SOCS_box"/>
    <property type="match status" value="1"/>
</dbReference>
<evidence type="ECO:0000256" key="2">
    <source>
        <dbReference type="ARBA" id="ARBA00023043"/>
    </source>
</evidence>
<evidence type="ECO:0000256" key="1">
    <source>
        <dbReference type="ARBA" id="ARBA00022737"/>
    </source>
</evidence>
<dbReference type="Pfam" id="PF07525">
    <property type="entry name" value="SOCS_box"/>
    <property type="match status" value="1"/>
</dbReference>
<feature type="domain" description="SOCS box" evidence="5">
    <location>
        <begin position="663"/>
        <end position="708"/>
    </location>
</feature>
<keyword evidence="1" id="KW-0677">Repeat</keyword>
<evidence type="ECO:0000313" key="6">
    <source>
        <dbReference type="EMBL" id="KAK3741031.1"/>
    </source>
</evidence>
<accession>A0AAE1CX42</accession>
<feature type="compositionally biased region" description="Low complexity" evidence="4">
    <location>
        <begin position="622"/>
        <end position="642"/>
    </location>
</feature>
<feature type="repeat" description="ANK" evidence="3">
    <location>
        <begin position="86"/>
        <end position="118"/>
    </location>
</feature>
<evidence type="ECO:0000259" key="5">
    <source>
        <dbReference type="PROSITE" id="PS50225"/>
    </source>
</evidence>
<dbReference type="Proteomes" id="UP001283361">
    <property type="component" value="Unassembled WGS sequence"/>
</dbReference>
<gene>
    <name evidence="6" type="ORF">RRG08_005721</name>
</gene>
<sequence>MPGMSRSRRRYSRDDATPLINAVLVLKEDSKKGWARFEEALTSQPDLDETDGDGFTALMYAVRLDLPTAIPALVKAGATVDLRDQDGNTPFHYASMFRQWSVMSALLKLGAHIDALDQNGFTALLCAVDAQDEELVDVLLKMGANPNCCGRVGTPPIVLALSHKTVPCKLGILRRLLETGADVNLPDTASQATALMRACSPARPCVEAVRLLLAHGAHLELTAKNGRTAVHECLRNLSSLPCLELLLGAGAETNVLDSQGFTPLSMLGHHVNKLDTDLDDKFLSTLSTLLHYGANPNMMGLRASPNFIMASAVGRTCSYEALRLLLAAGVEPVPAQGNARIPRPSPLAFAFDLRKTEVARLLTDGIVYTSRDTVHITKYCTEPPHLQHLQNLVSSASLSLRETELRHSGGIAGGHLSPRRVSSSSSLLSSATSKASSPARPSTPRSSSTSFFSLSSSQSSSPSSKNNPPQRSISETHSNGANGVKNGSSVPTSNSSPSLSLSSKQAGVSKKKNRSSSSSNRAAIPSPNMVFPDNKDAAHVAHNGSLSHSSSNNNGSQGSAINGNYCNDHSFQCNGALRSHSMNGSRSLVHHSHSNGNQKHRSSSTSRSGSQQSLNISRRPSLSDTFSFSSSRNSSPGPSTCSQQEQEAVDTELHELALLVCHNAPSLQQLCRRVVHRAITSRQDRAGCVEKLPVWKKLQRYILFQGPEYQLQSS</sequence>
<feature type="repeat" description="ANK" evidence="3">
    <location>
        <begin position="53"/>
        <end position="85"/>
    </location>
</feature>
<name>A0AAE1CX42_9GAST</name>
<organism evidence="6 7">
    <name type="scientific">Elysia crispata</name>
    <name type="common">lettuce slug</name>
    <dbReference type="NCBI Taxonomy" id="231223"/>
    <lineage>
        <taxon>Eukaryota</taxon>
        <taxon>Metazoa</taxon>
        <taxon>Spiralia</taxon>
        <taxon>Lophotrochozoa</taxon>
        <taxon>Mollusca</taxon>
        <taxon>Gastropoda</taxon>
        <taxon>Heterobranchia</taxon>
        <taxon>Euthyneura</taxon>
        <taxon>Panpulmonata</taxon>
        <taxon>Sacoglossa</taxon>
        <taxon>Placobranchoidea</taxon>
        <taxon>Plakobranchidae</taxon>
        <taxon>Elysia</taxon>
    </lineage>
</organism>
<dbReference type="InterPro" id="IPR036770">
    <property type="entry name" value="Ankyrin_rpt-contain_sf"/>
</dbReference>
<reference evidence="6" key="1">
    <citation type="journal article" date="2023" name="G3 (Bethesda)">
        <title>A reference genome for the long-term kleptoplast-retaining sea slug Elysia crispata morphotype clarki.</title>
        <authorList>
            <person name="Eastman K.E."/>
            <person name="Pendleton A.L."/>
            <person name="Shaikh M.A."/>
            <person name="Suttiyut T."/>
            <person name="Ogas R."/>
            <person name="Tomko P."/>
            <person name="Gavelis G."/>
            <person name="Widhalm J.R."/>
            <person name="Wisecaver J.H."/>
        </authorList>
    </citation>
    <scope>NUCLEOTIDE SEQUENCE</scope>
    <source>
        <strain evidence="6">ECLA1</strain>
    </source>
</reference>
<feature type="compositionally biased region" description="Low complexity" evidence="4">
    <location>
        <begin position="488"/>
        <end position="503"/>
    </location>
</feature>
<keyword evidence="2 3" id="KW-0040">ANK repeat</keyword>
<dbReference type="PANTHER" id="PTHR24198">
    <property type="entry name" value="ANKYRIN REPEAT AND PROTEIN KINASE DOMAIN-CONTAINING PROTEIN"/>
    <property type="match status" value="1"/>
</dbReference>
<dbReference type="PROSITE" id="PS50225">
    <property type="entry name" value="SOCS"/>
    <property type="match status" value="1"/>
</dbReference>
<feature type="compositionally biased region" description="Low complexity" evidence="4">
    <location>
        <begin position="422"/>
        <end position="472"/>
    </location>
</feature>
<feature type="repeat" description="ANK" evidence="3">
    <location>
        <begin position="119"/>
        <end position="151"/>
    </location>
</feature>
<feature type="region of interest" description="Disordered" evidence="4">
    <location>
        <begin position="408"/>
        <end position="535"/>
    </location>
</feature>